<keyword evidence="5" id="KW-0819">tRNA processing</keyword>
<comment type="similarity">
    <text evidence="2 11">Belongs to the tRNA nucleotidyltransferase/poly(A) polymerase family.</text>
</comment>
<evidence type="ECO:0000256" key="9">
    <source>
        <dbReference type="ARBA" id="ARBA00022842"/>
    </source>
</evidence>
<dbReference type="GO" id="GO:0008033">
    <property type="term" value="P:tRNA processing"/>
    <property type="evidence" value="ECO:0007669"/>
    <property type="project" value="UniProtKB-KW"/>
</dbReference>
<name>A0A8J6XWX7_9BACT</name>
<keyword evidence="4 11" id="KW-0808">Transferase</keyword>
<accession>A0A8J6XWX7</accession>
<evidence type="ECO:0000256" key="1">
    <source>
        <dbReference type="ARBA" id="ARBA00001946"/>
    </source>
</evidence>
<evidence type="ECO:0000256" key="11">
    <source>
        <dbReference type="RuleBase" id="RU003953"/>
    </source>
</evidence>
<dbReference type="GO" id="GO:0000049">
    <property type="term" value="F:tRNA binding"/>
    <property type="evidence" value="ECO:0007669"/>
    <property type="project" value="UniProtKB-KW"/>
</dbReference>
<reference evidence="14 15" key="1">
    <citation type="submission" date="2020-08" db="EMBL/GenBank/DDBJ databases">
        <title>Acidobacteriota in marine sediments use diverse sulfur dissimilation pathways.</title>
        <authorList>
            <person name="Wasmund K."/>
        </authorList>
    </citation>
    <scope>NUCLEOTIDE SEQUENCE [LARGE SCALE GENOMIC DNA]</scope>
    <source>
        <strain evidence="14">MAG AM3-A</strain>
    </source>
</reference>
<dbReference type="PANTHER" id="PTHR47545:SF2">
    <property type="entry name" value="CC-ADDING TRNA NUCLEOTIDYLTRANSFERASE"/>
    <property type="match status" value="1"/>
</dbReference>
<sequence>MLKVNNAALENDLLLRGVWEGLGTPECHITGGYVRDRLLGRKCVDLDLVLPGDIETSAGPARRLAARLDTRAHVLGRDGNRVWRIECPEIKIEIWPLGDLSPDEDIKRRDFSCNALFWRLPNGPLDDRIGGQEDLENGVVRALSKQNLEDDPVRLVRGPRFLAQLEGFELDPKTANWIRSLAPEVSEAPRERIGQELLKLLAAPGAADGLRSLLELGLLEPAAPDAAQCDRDWIECNISAAARLSGSAPHPVAASVEESGNAPHLALIFRAWGCPDADTVTSFAWSRSERRHAARAAALLDHALTTAEAPATERRAFIHTTGTAFPTALAFGAAVQPNHPWARWWRMWRERGPELVRPSALLSGEEVGVVLDLQPGPDLGRAINGLTDAQVRGKVRTANGARRWLRGYSKRNVQTLEP</sequence>
<dbReference type="InterPro" id="IPR002646">
    <property type="entry name" value="PolA_pol_head_dom"/>
</dbReference>
<evidence type="ECO:0000313" key="15">
    <source>
        <dbReference type="Proteomes" id="UP000598633"/>
    </source>
</evidence>
<dbReference type="Pfam" id="PF12627">
    <property type="entry name" value="PolyA_pol_RNAbd"/>
    <property type="match status" value="1"/>
</dbReference>
<comment type="caution">
    <text evidence="14">The sequence shown here is derived from an EMBL/GenBank/DDBJ whole genome shotgun (WGS) entry which is preliminary data.</text>
</comment>
<evidence type="ECO:0000256" key="7">
    <source>
        <dbReference type="ARBA" id="ARBA00022723"/>
    </source>
</evidence>
<dbReference type="InterPro" id="IPR050124">
    <property type="entry name" value="tRNA_CCA-adding_enzyme"/>
</dbReference>
<evidence type="ECO:0000256" key="8">
    <source>
        <dbReference type="ARBA" id="ARBA00022741"/>
    </source>
</evidence>
<dbReference type="Proteomes" id="UP000598633">
    <property type="component" value="Unassembled WGS sequence"/>
</dbReference>
<evidence type="ECO:0000256" key="10">
    <source>
        <dbReference type="ARBA" id="ARBA00022884"/>
    </source>
</evidence>
<evidence type="ECO:0000256" key="5">
    <source>
        <dbReference type="ARBA" id="ARBA00022694"/>
    </source>
</evidence>
<evidence type="ECO:0000313" key="14">
    <source>
        <dbReference type="EMBL" id="MBD3870372.1"/>
    </source>
</evidence>
<dbReference type="InterPro" id="IPR043519">
    <property type="entry name" value="NT_sf"/>
</dbReference>
<evidence type="ECO:0000259" key="13">
    <source>
        <dbReference type="Pfam" id="PF12627"/>
    </source>
</evidence>
<evidence type="ECO:0000256" key="2">
    <source>
        <dbReference type="ARBA" id="ARBA00007265"/>
    </source>
</evidence>
<keyword evidence="10 11" id="KW-0694">RNA-binding</keyword>
<gene>
    <name evidence="14" type="ORF">IFJ97_03305</name>
</gene>
<evidence type="ECO:0000259" key="12">
    <source>
        <dbReference type="Pfam" id="PF01743"/>
    </source>
</evidence>
<dbReference type="Gene3D" id="3.30.460.10">
    <property type="entry name" value="Beta Polymerase, domain 2"/>
    <property type="match status" value="1"/>
</dbReference>
<dbReference type="Pfam" id="PF01743">
    <property type="entry name" value="PolyA_pol"/>
    <property type="match status" value="1"/>
</dbReference>
<keyword evidence="3" id="KW-0820">tRNA-binding</keyword>
<organism evidence="14 15">
    <name type="scientific">Candidatus Sulfomarinibacter kjeldsenii</name>
    <dbReference type="NCBI Taxonomy" id="2885994"/>
    <lineage>
        <taxon>Bacteria</taxon>
        <taxon>Pseudomonadati</taxon>
        <taxon>Acidobacteriota</taxon>
        <taxon>Thermoanaerobaculia</taxon>
        <taxon>Thermoanaerobaculales</taxon>
        <taxon>Candidatus Sulfomarinibacteraceae</taxon>
        <taxon>Candidatus Sulfomarinibacter</taxon>
    </lineage>
</organism>
<dbReference type="GO" id="GO:0046872">
    <property type="term" value="F:metal ion binding"/>
    <property type="evidence" value="ECO:0007669"/>
    <property type="project" value="UniProtKB-KW"/>
</dbReference>
<keyword evidence="6" id="KW-0548">Nucleotidyltransferase</keyword>
<dbReference type="InterPro" id="IPR032828">
    <property type="entry name" value="PolyA_RNA-bd"/>
</dbReference>
<evidence type="ECO:0000256" key="4">
    <source>
        <dbReference type="ARBA" id="ARBA00022679"/>
    </source>
</evidence>
<evidence type="ECO:0000256" key="3">
    <source>
        <dbReference type="ARBA" id="ARBA00022555"/>
    </source>
</evidence>
<dbReference type="GO" id="GO:0016779">
    <property type="term" value="F:nucleotidyltransferase activity"/>
    <property type="evidence" value="ECO:0007669"/>
    <property type="project" value="UniProtKB-KW"/>
</dbReference>
<feature type="domain" description="tRNA nucleotidyltransferase/poly(A) polymerase RNA and SrmB- binding" evidence="13">
    <location>
        <begin position="167"/>
        <end position="227"/>
    </location>
</feature>
<keyword evidence="9" id="KW-0460">Magnesium</keyword>
<feature type="domain" description="Poly A polymerase head" evidence="12">
    <location>
        <begin position="28"/>
        <end position="141"/>
    </location>
</feature>
<proteinExistence type="inferred from homology"/>
<dbReference type="SUPFAM" id="SSF81891">
    <property type="entry name" value="Poly A polymerase C-terminal region-like"/>
    <property type="match status" value="1"/>
</dbReference>
<dbReference type="GO" id="GO:0000166">
    <property type="term" value="F:nucleotide binding"/>
    <property type="evidence" value="ECO:0007669"/>
    <property type="project" value="UniProtKB-KW"/>
</dbReference>
<protein>
    <submittedName>
        <fullName evidence="14">CCA tRNA nucleotidyltransferase</fullName>
    </submittedName>
</protein>
<keyword evidence="7" id="KW-0479">Metal-binding</keyword>
<dbReference type="Gene3D" id="1.10.3090.10">
    <property type="entry name" value="cca-adding enzyme, domain 2"/>
    <property type="match status" value="1"/>
</dbReference>
<keyword evidence="8" id="KW-0547">Nucleotide-binding</keyword>
<comment type="cofactor">
    <cofactor evidence="1">
        <name>Mg(2+)</name>
        <dbReference type="ChEBI" id="CHEBI:18420"/>
    </cofactor>
</comment>
<dbReference type="AlphaFoldDB" id="A0A8J6XWX7"/>
<evidence type="ECO:0000256" key="6">
    <source>
        <dbReference type="ARBA" id="ARBA00022695"/>
    </source>
</evidence>
<dbReference type="PANTHER" id="PTHR47545">
    <property type="entry name" value="MULTIFUNCTIONAL CCA PROTEIN"/>
    <property type="match status" value="1"/>
</dbReference>
<dbReference type="SUPFAM" id="SSF81301">
    <property type="entry name" value="Nucleotidyltransferase"/>
    <property type="match status" value="1"/>
</dbReference>
<dbReference type="EMBL" id="JACXWA010000056">
    <property type="protein sequence ID" value="MBD3870372.1"/>
    <property type="molecule type" value="Genomic_DNA"/>
</dbReference>